<evidence type="ECO:0000313" key="4">
    <source>
        <dbReference type="Proteomes" id="UP001203945"/>
    </source>
</evidence>
<dbReference type="EMBL" id="JAKZEU010000004">
    <property type="protein sequence ID" value="MCQ0971002.1"/>
    <property type="molecule type" value="Genomic_DNA"/>
</dbReference>
<feature type="transmembrane region" description="Helical" evidence="1">
    <location>
        <begin position="97"/>
        <end position="117"/>
    </location>
</feature>
<dbReference type="InterPro" id="IPR009936">
    <property type="entry name" value="DUF1468"/>
</dbReference>
<sequence length="183" mass="19960">MPANPRRFRFGEFILPLIFFISTTIYLSDALQNGAIFRYGLPSASFMPIVLSVAMYLALLAVLIGQLSRRRTTNDRLPQPPQVSEEFPDLDAPAPPLGLGAHVAMVVVIAISFFYVLAFRQLGFAMSTFLFSLGLLAAFQFGWSKGVLGIALNLVVATGISLIVYLFFAVLFGIQLPGIGLLK</sequence>
<feature type="domain" description="DUF1468" evidence="2">
    <location>
        <begin position="17"/>
        <end position="177"/>
    </location>
</feature>
<feature type="transmembrane region" description="Helical" evidence="1">
    <location>
        <begin position="149"/>
        <end position="174"/>
    </location>
</feature>
<dbReference type="Pfam" id="PF07331">
    <property type="entry name" value="TctB"/>
    <property type="match status" value="1"/>
</dbReference>
<protein>
    <submittedName>
        <fullName evidence="3">Tripartite tricarboxylate transporter TctB family protein</fullName>
    </submittedName>
</protein>
<keyword evidence="1" id="KW-1133">Transmembrane helix</keyword>
<name>A0ABT1MRR3_9RHOB</name>
<keyword evidence="1" id="KW-0472">Membrane</keyword>
<accession>A0ABT1MRR3</accession>
<reference evidence="3 4" key="1">
    <citation type="submission" date="2022-03" db="EMBL/GenBank/DDBJ databases">
        <authorList>
            <person name="He Y."/>
        </authorList>
    </citation>
    <scope>NUCLEOTIDE SEQUENCE [LARGE SCALE GENOMIC DNA]</scope>
    <source>
        <strain evidence="3 4">TK19116</strain>
    </source>
</reference>
<organism evidence="3 4">
    <name type="scientific">Paracoccus albicereus</name>
    <dbReference type="NCBI Taxonomy" id="2922394"/>
    <lineage>
        <taxon>Bacteria</taxon>
        <taxon>Pseudomonadati</taxon>
        <taxon>Pseudomonadota</taxon>
        <taxon>Alphaproteobacteria</taxon>
        <taxon>Rhodobacterales</taxon>
        <taxon>Paracoccaceae</taxon>
        <taxon>Paracoccus</taxon>
    </lineage>
</organism>
<feature type="transmembrane region" description="Helical" evidence="1">
    <location>
        <begin position="43"/>
        <end position="64"/>
    </location>
</feature>
<feature type="transmembrane region" description="Helical" evidence="1">
    <location>
        <begin position="13"/>
        <end position="31"/>
    </location>
</feature>
<comment type="caution">
    <text evidence="3">The sequence shown here is derived from an EMBL/GenBank/DDBJ whole genome shotgun (WGS) entry which is preliminary data.</text>
</comment>
<gene>
    <name evidence="3" type="ORF">MLD63_11250</name>
</gene>
<keyword evidence="4" id="KW-1185">Reference proteome</keyword>
<keyword evidence="1" id="KW-0812">Transmembrane</keyword>
<evidence type="ECO:0000313" key="3">
    <source>
        <dbReference type="EMBL" id="MCQ0971002.1"/>
    </source>
</evidence>
<proteinExistence type="predicted"/>
<dbReference type="Proteomes" id="UP001203945">
    <property type="component" value="Unassembled WGS sequence"/>
</dbReference>
<dbReference type="RefSeq" id="WP_255330025.1">
    <property type="nucleotide sequence ID" value="NZ_JAKZEU010000004.1"/>
</dbReference>
<feature type="transmembrane region" description="Helical" evidence="1">
    <location>
        <begin position="124"/>
        <end position="143"/>
    </location>
</feature>
<evidence type="ECO:0000256" key="1">
    <source>
        <dbReference type="SAM" id="Phobius"/>
    </source>
</evidence>
<evidence type="ECO:0000259" key="2">
    <source>
        <dbReference type="Pfam" id="PF07331"/>
    </source>
</evidence>